<organism evidence="3 4">
    <name type="scientific">Mesonia profundi</name>
    <dbReference type="NCBI Taxonomy" id="3070998"/>
    <lineage>
        <taxon>Bacteria</taxon>
        <taxon>Pseudomonadati</taxon>
        <taxon>Bacteroidota</taxon>
        <taxon>Flavobacteriia</taxon>
        <taxon>Flavobacteriales</taxon>
        <taxon>Flavobacteriaceae</taxon>
        <taxon>Mesonia</taxon>
    </lineage>
</organism>
<dbReference type="Pfam" id="PF11396">
    <property type="entry name" value="PepSY_like"/>
    <property type="match status" value="1"/>
</dbReference>
<feature type="domain" description="Putative beta-lactamase-inhibitor-like PepSY-like" evidence="2">
    <location>
        <begin position="24"/>
        <end position="82"/>
    </location>
</feature>
<evidence type="ECO:0000259" key="2">
    <source>
        <dbReference type="Pfam" id="PF11396"/>
    </source>
</evidence>
<sequence>MKSKINKLWFVMMLTSMSFIANAQDRKIPKDQIPTQIKTFIATYFPNNAVLKASFDNHPVYKKYEISLTDKVSLEFSPDYKIKEIKSKSKLPNEVIPAQIL</sequence>
<dbReference type="SUPFAM" id="SSF160574">
    <property type="entry name" value="BT0923-like"/>
    <property type="match status" value="1"/>
</dbReference>
<gene>
    <name evidence="3" type="ORF">RBU60_09715</name>
</gene>
<dbReference type="Proteomes" id="UP001230915">
    <property type="component" value="Unassembled WGS sequence"/>
</dbReference>
<feature type="chain" id="PRO_5045331017" evidence="1">
    <location>
        <begin position="24"/>
        <end position="101"/>
    </location>
</feature>
<dbReference type="EMBL" id="JAVHUL010000024">
    <property type="protein sequence ID" value="MDQ7917851.1"/>
    <property type="molecule type" value="Genomic_DNA"/>
</dbReference>
<evidence type="ECO:0000313" key="4">
    <source>
        <dbReference type="Proteomes" id="UP001230915"/>
    </source>
</evidence>
<evidence type="ECO:0000313" key="3">
    <source>
        <dbReference type="EMBL" id="MDQ7917851.1"/>
    </source>
</evidence>
<comment type="caution">
    <text evidence="3">The sequence shown here is derived from an EMBL/GenBank/DDBJ whole genome shotgun (WGS) entry which is preliminary data.</text>
</comment>
<dbReference type="Gene3D" id="3.40.1420.30">
    <property type="match status" value="1"/>
</dbReference>
<protein>
    <submittedName>
        <fullName evidence="3">PepSY-like domain-containing protein</fullName>
    </submittedName>
</protein>
<proteinExistence type="predicted"/>
<feature type="signal peptide" evidence="1">
    <location>
        <begin position="1"/>
        <end position="23"/>
    </location>
</feature>
<dbReference type="RefSeq" id="WP_308864708.1">
    <property type="nucleotide sequence ID" value="NZ_JAVHUL010000024.1"/>
</dbReference>
<dbReference type="InterPro" id="IPR021533">
    <property type="entry name" value="PepSY-like"/>
</dbReference>
<name>A0ABU1A2D7_9FLAO</name>
<keyword evidence="4" id="KW-1185">Reference proteome</keyword>
<reference evidence="3 4" key="1">
    <citation type="submission" date="2023-08" db="EMBL/GenBank/DDBJ databases">
        <title>Mesonia sp. MT50, isolated from deep-sea sediment of the Mariana Trench.</title>
        <authorList>
            <person name="Fu H."/>
        </authorList>
    </citation>
    <scope>NUCLEOTIDE SEQUENCE [LARGE SCALE GENOMIC DNA]</scope>
    <source>
        <strain evidence="3 4">MT50</strain>
    </source>
</reference>
<evidence type="ECO:0000256" key="1">
    <source>
        <dbReference type="SAM" id="SignalP"/>
    </source>
</evidence>
<accession>A0ABU1A2D7</accession>
<keyword evidence="1" id="KW-0732">Signal</keyword>